<proteinExistence type="predicted"/>
<dbReference type="EMBL" id="BTRK01000005">
    <property type="protein sequence ID" value="GMR55347.1"/>
    <property type="molecule type" value="Genomic_DNA"/>
</dbReference>
<feature type="non-terminal residue" evidence="1">
    <location>
        <position position="97"/>
    </location>
</feature>
<sequence length="97" mass="10872">ETAELVKRSVGGGGNDMDRQMADRIARMRIGSSSRPVIYRYADIIKNSTALLEAIHFELFLPNRPDLRFIAIPLTPNTAEGDYFQVAEADLLPYPSF</sequence>
<reference evidence="2" key="1">
    <citation type="submission" date="2022-10" db="EMBL/GenBank/DDBJ databases">
        <title>Genome assembly of Pristionchus species.</title>
        <authorList>
            <person name="Yoshida K."/>
            <person name="Sommer R.J."/>
        </authorList>
    </citation>
    <scope>NUCLEOTIDE SEQUENCE [LARGE SCALE GENOMIC DNA]</scope>
    <source>
        <strain evidence="2">RS5460</strain>
    </source>
</reference>
<comment type="caution">
    <text evidence="1">The sequence shown here is derived from an EMBL/GenBank/DDBJ whole genome shotgun (WGS) entry which is preliminary data.</text>
</comment>
<gene>
    <name evidence="1" type="ORF">PMAYCL1PPCAC_25543</name>
</gene>
<name>A0AAN5I7F3_9BILA</name>
<dbReference type="Proteomes" id="UP001328107">
    <property type="component" value="Unassembled WGS sequence"/>
</dbReference>
<feature type="non-terminal residue" evidence="1">
    <location>
        <position position="1"/>
    </location>
</feature>
<protein>
    <submittedName>
        <fullName evidence="1">Uncharacterized protein</fullName>
    </submittedName>
</protein>
<evidence type="ECO:0000313" key="2">
    <source>
        <dbReference type="Proteomes" id="UP001328107"/>
    </source>
</evidence>
<organism evidence="1 2">
    <name type="scientific">Pristionchus mayeri</name>
    <dbReference type="NCBI Taxonomy" id="1317129"/>
    <lineage>
        <taxon>Eukaryota</taxon>
        <taxon>Metazoa</taxon>
        <taxon>Ecdysozoa</taxon>
        <taxon>Nematoda</taxon>
        <taxon>Chromadorea</taxon>
        <taxon>Rhabditida</taxon>
        <taxon>Rhabditina</taxon>
        <taxon>Diplogasteromorpha</taxon>
        <taxon>Diplogasteroidea</taxon>
        <taxon>Neodiplogasteridae</taxon>
        <taxon>Pristionchus</taxon>
    </lineage>
</organism>
<accession>A0AAN5I7F3</accession>
<evidence type="ECO:0000313" key="1">
    <source>
        <dbReference type="EMBL" id="GMR55347.1"/>
    </source>
</evidence>
<keyword evidence="2" id="KW-1185">Reference proteome</keyword>
<dbReference type="AlphaFoldDB" id="A0AAN5I7F3"/>